<name>A0A3P9I8B0_ORYLA</name>
<feature type="compositionally biased region" description="Basic residues" evidence="6">
    <location>
        <begin position="454"/>
        <end position="466"/>
    </location>
</feature>
<reference evidence="8" key="4">
    <citation type="submission" date="2025-09" db="UniProtKB">
        <authorList>
            <consortium name="Ensembl"/>
        </authorList>
    </citation>
    <scope>IDENTIFICATION</scope>
    <source>
        <strain evidence="8">HSOK</strain>
    </source>
</reference>
<sequence length="639" mass="74804">MSSLQSLRELISERLAAAAEEICRLCEGTIVQYEEELCRQRRLLDVIWKPQLQLHHIVLPQHWMTEEEDQCNQQRNFRVEREEPEPPQIQEELEEPEPPQIKEEPEPPQMKEEPGELCITQDEDQLDLKQETDTLMEIPTYEEDENSEADRNNQQKFNVTDSQDEEGNQHEEPTSTTDEETESTSTTDEETDPQNRDQRKRRDRSHVQSVDSSHMSAANPTSRLAAAAAEEICRLGEGTIVQSEEELCRQRRLLDVIWKPQLLLHRIVLPQHWSTEEDDPCNQQRNFRVEQEEPEPPHYNEELQDPEPPHYNEELQEPEHPHYNEELQEPEHPQFEDEHWVPEPLLFIEEAEEICISQDEDQLDLKQETDTLMEIPTYEEDENSEVDLNNQQSFNVTDSQGVEGNQHEKSTSTTDGETDPKNRDQRKRKIRKCVQCVDSSHMSAGQCDSDVRKNPKKPSLGKKRKQSPNEERLFSFGPGKNIRIITNLSDYMETGSDERCYICKECGKSFGNISQFKIHARIHAKDKRFSCNECEKSYSSASHLDSHMITHTGVKPYSCKECDKRFSYVSHLKRHMRTHTGERPYWCMECRKGFMDLFSLKTHMRTHTGEKPFSCKECKRSFSQVGNLKIHMRTHKAFS</sequence>
<dbReference type="InterPro" id="IPR013087">
    <property type="entry name" value="Znf_C2H2_type"/>
</dbReference>
<dbReference type="FunFam" id="3.30.160.60:FF:000624">
    <property type="entry name" value="zinc finger protein 697"/>
    <property type="match status" value="1"/>
</dbReference>
<dbReference type="Proteomes" id="UP000265200">
    <property type="component" value="Chromosome 2"/>
</dbReference>
<evidence type="ECO:0000313" key="8">
    <source>
        <dbReference type="Ensembl" id="ENSORLP00015016109.1"/>
    </source>
</evidence>
<keyword evidence="1" id="KW-0479">Metal-binding</keyword>
<organism evidence="8 9">
    <name type="scientific">Oryzias latipes</name>
    <name type="common">Japanese rice fish</name>
    <name type="synonym">Japanese killifish</name>
    <dbReference type="NCBI Taxonomy" id="8090"/>
    <lineage>
        <taxon>Eukaryota</taxon>
        <taxon>Metazoa</taxon>
        <taxon>Chordata</taxon>
        <taxon>Craniata</taxon>
        <taxon>Vertebrata</taxon>
        <taxon>Euteleostomi</taxon>
        <taxon>Actinopterygii</taxon>
        <taxon>Neopterygii</taxon>
        <taxon>Teleostei</taxon>
        <taxon>Neoteleostei</taxon>
        <taxon>Acanthomorphata</taxon>
        <taxon>Ovalentaria</taxon>
        <taxon>Atherinomorphae</taxon>
        <taxon>Beloniformes</taxon>
        <taxon>Adrianichthyidae</taxon>
        <taxon>Oryziinae</taxon>
        <taxon>Oryzias</taxon>
    </lineage>
</organism>
<evidence type="ECO:0000256" key="4">
    <source>
        <dbReference type="ARBA" id="ARBA00022833"/>
    </source>
</evidence>
<keyword evidence="3 5" id="KW-0863">Zinc-finger</keyword>
<dbReference type="Ensembl" id="ENSORLT00015024216.1">
    <property type="protein sequence ID" value="ENSORLP00015016109.1"/>
    <property type="gene ID" value="ENSORLG00015017068.1"/>
</dbReference>
<feature type="domain" description="C2H2-type" evidence="7">
    <location>
        <begin position="613"/>
        <end position="639"/>
    </location>
</feature>
<dbReference type="PANTHER" id="PTHR23234:SF10">
    <property type="entry name" value="RIKEN CDNA 6720489N17 GENE-RELATED"/>
    <property type="match status" value="1"/>
</dbReference>
<proteinExistence type="predicted"/>
<feature type="compositionally biased region" description="Polar residues" evidence="6">
    <location>
        <begin position="207"/>
        <end position="222"/>
    </location>
</feature>
<dbReference type="FunFam" id="3.30.160.60:FF:001197">
    <property type="entry name" value="Uncharacterized protein"/>
    <property type="match status" value="1"/>
</dbReference>
<feature type="compositionally biased region" description="Basic and acidic residues" evidence="6">
    <location>
        <begin position="100"/>
        <end position="114"/>
    </location>
</feature>
<evidence type="ECO:0000256" key="2">
    <source>
        <dbReference type="ARBA" id="ARBA00022737"/>
    </source>
</evidence>
<feature type="region of interest" description="Disordered" evidence="6">
    <location>
        <begin position="396"/>
        <end position="427"/>
    </location>
</feature>
<protein>
    <recommendedName>
        <fullName evidence="7">C2H2-type domain-containing protein</fullName>
    </recommendedName>
</protein>
<dbReference type="GO" id="GO:0032502">
    <property type="term" value="P:developmental process"/>
    <property type="evidence" value="ECO:0007669"/>
    <property type="project" value="UniProtKB-ARBA"/>
</dbReference>
<evidence type="ECO:0000256" key="6">
    <source>
        <dbReference type="SAM" id="MobiDB-lite"/>
    </source>
</evidence>
<dbReference type="FunFam" id="3.30.160.60:FF:002343">
    <property type="entry name" value="Zinc finger protein 33A"/>
    <property type="match status" value="1"/>
</dbReference>
<reference evidence="8" key="3">
    <citation type="submission" date="2025-08" db="UniProtKB">
        <authorList>
            <consortium name="Ensembl"/>
        </authorList>
    </citation>
    <scope>IDENTIFICATION</scope>
    <source>
        <strain evidence="8">HSOK</strain>
    </source>
</reference>
<evidence type="ECO:0000256" key="1">
    <source>
        <dbReference type="ARBA" id="ARBA00022723"/>
    </source>
</evidence>
<dbReference type="FunFam" id="3.30.160.60:FF:000202">
    <property type="entry name" value="Zinc finger protein 574"/>
    <property type="match status" value="1"/>
</dbReference>
<feature type="domain" description="C2H2-type" evidence="7">
    <location>
        <begin position="501"/>
        <end position="528"/>
    </location>
</feature>
<feature type="region of interest" description="Disordered" evidence="6">
    <location>
        <begin position="158"/>
        <end position="223"/>
    </location>
</feature>
<evidence type="ECO:0000313" key="9">
    <source>
        <dbReference type="Proteomes" id="UP000265200"/>
    </source>
</evidence>
<reference evidence="8 9" key="2">
    <citation type="submission" date="2017-04" db="EMBL/GenBank/DDBJ databases">
        <title>CpG methylation of centromeres and impact of large insertions on vertebrate speciation.</title>
        <authorList>
            <person name="Ichikawa K."/>
            <person name="Yoshimura J."/>
            <person name="Morishita S."/>
        </authorList>
    </citation>
    <scope>NUCLEOTIDE SEQUENCE</scope>
    <source>
        <strain evidence="8 9">HSOK</strain>
    </source>
</reference>
<keyword evidence="2" id="KW-0677">Repeat</keyword>
<evidence type="ECO:0000256" key="5">
    <source>
        <dbReference type="PROSITE-ProRule" id="PRU00042"/>
    </source>
</evidence>
<evidence type="ECO:0000256" key="3">
    <source>
        <dbReference type="ARBA" id="ARBA00022771"/>
    </source>
</evidence>
<keyword evidence="4" id="KW-0862">Zinc</keyword>
<reference key="1">
    <citation type="journal article" date="2007" name="Nature">
        <title>The medaka draft genome and insights into vertebrate genome evolution.</title>
        <authorList>
            <person name="Kasahara M."/>
            <person name="Naruse K."/>
            <person name="Sasaki S."/>
            <person name="Nakatani Y."/>
            <person name="Qu W."/>
            <person name="Ahsan B."/>
            <person name="Yamada T."/>
            <person name="Nagayasu Y."/>
            <person name="Doi K."/>
            <person name="Kasai Y."/>
            <person name="Jindo T."/>
            <person name="Kobayashi D."/>
            <person name="Shimada A."/>
            <person name="Toyoda A."/>
            <person name="Kuroki Y."/>
            <person name="Fujiyama A."/>
            <person name="Sasaki T."/>
            <person name="Shimizu A."/>
            <person name="Asakawa S."/>
            <person name="Shimizu N."/>
            <person name="Hashimoto S."/>
            <person name="Yang J."/>
            <person name="Lee Y."/>
            <person name="Matsushima K."/>
            <person name="Sugano S."/>
            <person name="Sakaizumi M."/>
            <person name="Narita T."/>
            <person name="Ohishi K."/>
            <person name="Haga S."/>
            <person name="Ohta F."/>
            <person name="Nomoto H."/>
            <person name="Nogata K."/>
            <person name="Morishita T."/>
            <person name="Endo T."/>
            <person name="Shin-I T."/>
            <person name="Takeda H."/>
            <person name="Morishita S."/>
            <person name="Kohara Y."/>
        </authorList>
    </citation>
    <scope>NUCLEOTIDE SEQUENCE [LARGE SCALE GENOMIC DNA]</scope>
    <source>
        <strain>Hd-rR</strain>
    </source>
</reference>
<feature type="domain" description="C2H2-type" evidence="7">
    <location>
        <begin position="529"/>
        <end position="556"/>
    </location>
</feature>
<accession>A0A3P9I8B0</accession>
<dbReference type="GO" id="GO:0008270">
    <property type="term" value="F:zinc ion binding"/>
    <property type="evidence" value="ECO:0007669"/>
    <property type="project" value="UniProtKB-KW"/>
</dbReference>
<dbReference type="SUPFAM" id="SSF57667">
    <property type="entry name" value="beta-beta-alpha zinc fingers"/>
    <property type="match status" value="3"/>
</dbReference>
<feature type="region of interest" description="Disordered" evidence="6">
    <location>
        <begin position="291"/>
        <end position="316"/>
    </location>
</feature>
<dbReference type="Pfam" id="PF00096">
    <property type="entry name" value="zf-C2H2"/>
    <property type="match status" value="4"/>
</dbReference>
<dbReference type="FunFam" id="3.30.160.60:FF:000446">
    <property type="entry name" value="Zinc finger protein"/>
    <property type="match status" value="1"/>
</dbReference>
<feature type="domain" description="C2H2-type" evidence="7">
    <location>
        <begin position="585"/>
        <end position="612"/>
    </location>
</feature>
<feature type="domain" description="C2H2-type" evidence="7">
    <location>
        <begin position="557"/>
        <end position="584"/>
    </location>
</feature>
<feature type="region of interest" description="Disordered" evidence="6">
    <location>
        <begin position="79"/>
        <end position="123"/>
    </location>
</feature>
<dbReference type="AlphaFoldDB" id="A0A3P9I8B0"/>
<dbReference type="InterPro" id="IPR050758">
    <property type="entry name" value="Znf_C2H2-type"/>
</dbReference>
<dbReference type="InterPro" id="IPR036236">
    <property type="entry name" value="Znf_C2H2_sf"/>
</dbReference>
<dbReference type="PANTHER" id="PTHR23234">
    <property type="entry name" value="ZNF44 PROTEIN"/>
    <property type="match status" value="1"/>
</dbReference>
<dbReference type="PROSITE" id="PS00028">
    <property type="entry name" value="ZINC_FINGER_C2H2_1"/>
    <property type="match status" value="5"/>
</dbReference>
<dbReference type="Gene3D" id="3.30.160.60">
    <property type="entry name" value="Classic Zinc Finger"/>
    <property type="match status" value="5"/>
</dbReference>
<feature type="compositionally biased region" description="Acidic residues" evidence="6">
    <location>
        <begin position="177"/>
        <end position="192"/>
    </location>
</feature>
<feature type="region of interest" description="Disordered" evidence="6">
    <location>
        <begin position="442"/>
        <end position="476"/>
    </location>
</feature>
<evidence type="ECO:0000259" key="7">
    <source>
        <dbReference type="PROSITE" id="PS50157"/>
    </source>
</evidence>
<dbReference type="SMART" id="SM00355">
    <property type="entry name" value="ZnF_C2H2"/>
    <property type="match status" value="5"/>
</dbReference>
<dbReference type="PROSITE" id="PS50157">
    <property type="entry name" value="ZINC_FINGER_C2H2_2"/>
    <property type="match status" value="5"/>
</dbReference>